<evidence type="ECO:0000256" key="4">
    <source>
        <dbReference type="ARBA" id="ARBA00022614"/>
    </source>
</evidence>
<dbReference type="InterPro" id="IPR032675">
    <property type="entry name" value="LRR_dom_sf"/>
</dbReference>
<dbReference type="InterPro" id="IPR003591">
    <property type="entry name" value="Leu-rich_rpt_typical-subtyp"/>
</dbReference>
<dbReference type="InterPro" id="IPR001611">
    <property type="entry name" value="Leu-rich_rpt"/>
</dbReference>
<keyword evidence="11" id="KW-0325">Glycoprotein</keyword>
<evidence type="ECO:0000256" key="12">
    <source>
        <dbReference type="SAM" id="Phobius"/>
    </source>
</evidence>
<protein>
    <recommendedName>
        <fullName evidence="14">Disease resistance R13L4/SHOC-2-like LRR domain-containing protein</fullName>
    </recommendedName>
</protein>
<dbReference type="EMBL" id="JBBPBM010000038">
    <property type="protein sequence ID" value="KAK8527507.1"/>
    <property type="molecule type" value="Genomic_DNA"/>
</dbReference>
<keyword evidence="9 12" id="KW-0472">Membrane</keyword>
<keyword evidence="4" id="KW-0433">Leucine-rich repeat</keyword>
<dbReference type="PRINTS" id="PR00019">
    <property type="entry name" value="LEURICHRPT"/>
</dbReference>
<dbReference type="SUPFAM" id="SSF52058">
    <property type="entry name" value="L domain-like"/>
    <property type="match status" value="3"/>
</dbReference>
<evidence type="ECO:0000256" key="8">
    <source>
        <dbReference type="ARBA" id="ARBA00022989"/>
    </source>
</evidence>
<proteinExistence type="inferred from homology"/>
<keyword evidence="6 13" id="KW-0732">Signal</keyword>
<evidence type="ECO:0000256" key="1">
    <source>
        <dbReference type="ARBA" id="ARBA00004251"/>
    </source>
</evidence>
<dbReference type="Pfam" id="PF13855">
    <property type="entry name" value="LRR_8"/>
    <property type="match status" value="2"/>
</dbReference>
<gene>
    <name evidence="15" type="ORF">V6N12_054714</name>
</gene>
<sequence>MTVWSIQSYFIFFSLLFSHKTCALSQPACPHDQSLALIQFNNSFSIGCDYRFTFACNATKAKTMWWKEGTSCCLWEGVTCDAETGDVIGLDLSCSCLVGTIPSNSTLFLLRHLRRLNLAHNDFSQSLIASQFGQLTGLTHLNISQSGFAGEIPLEISHLFKLSSLDLSANDGLVFEGHVFENVVGNLTQLRHLLLSDVDMSLVEPTSFLNMSSYITTLTLKYSGLKGKFPEDVFRFPCLEEFRFTGNLGEQKLEVKFPMTNWSGGLKSLEVAYAYVQELPDSIGNLRSLEILDLSYSNVRGPIPANLVNLTQLKFLDLTLNFLTGPVLFSFSHFKHLTFLDLSGNNLEGQVSDSFGNLTKLFHLSFSGNKLSGVFPVSVFNLPQVEILDLSGNKLVGSFPSQISGLSRLVELHLDDNFLGGRVPSWLFILPSLEQLWLNNNRLTGSIDQFDKVAPLKSVDLSNNEIEGPIPASFFQLVNLTVLDLSSNNLSGSFELDILSNLSTLWELDLSNNPLLSFTSASSNANYSLTNLSRLNLSCCNASEFPNFVRNLQGLTDLDLSHNRIRVIEADMFLKLKSLESLYLSHNSPLSLTNNNNLTLVLPNLGFLSLASCNITEFSNFLTMQGSLSNLDLSNNSIQGQITKQERNWGSNLTYLDFSNNLLTAVEYYPWKNIFFLNLGSNLLEGPLLLPPPSINVFLISNNRLNGEIPSSICSFELDSAVIDLSRNNLSGAIPKCLGWAKLWVLDLQMNHFHGNIPEFCVNGGLHTLNLNHNEFDGTLPKSLAQCFDLEVLNLGNNKINDTFPYWLGTLPQLRVLVLRANCFHGQIIRSENGSEFSTLRILDLSRNEFSGLLPTTYFESFQGMMSSADVQRRYMGYDSFYYHDSMVVTMKGVDVVLERILTIFATLDMSSNRFQGTIPKTVGELVSLQVLNFSHNHLTGHIPSSLGNVSALESLDLSCNKLVGEIPSHLAGLNFLEVLNLSENQLVGLIPQGKQFGTFLKDSYAGNSGLCGFPVSKGCDHSEPPPATFDEQEADSTFGLDWKFVMMGYGYGMVFGFSAGYIMMTVRKPKWLVGMIQRAGNKVVRRFKKYS</sequence>
<evidence type="ECO:0000256" key="3">
    <source>
        <dbReference type="ARBA" id="ARBA00022475"/>
    </source>
</evidence>
<dbReference type="Gene3D" id="3.80.10.10">
    <property type="entry name" value="Ribonuclease Inhibitor"/>
    <property type="match status" value="3"/>
</dbReference>
<comment type="caution">
    <text evidence="15">The sequence shown here is derived from an EMBL/GenBank/DDBJ whole genome shotgun (WGS) entry which is preliminary data.</text>
</comment>
<evidence type="ECO:0000313" key="16">
    <source>
        <dbReference type="Proteomes" id="UP001472677"/>
    </source>
</evidence>
<evidence type="ECO:0000256" key="13">
    <source>
        <dbReference type="SAM" id="SignalP"/>
    </source>
</evidence>
<dbReference type="PROSITE" id="PS51450">
    <property type="entry name" value="LRR"/>
    <property type="match status" value="3"/>
</dbReference>
<reference evidence="15 16" key="1">
    <citation type="journal article" date="2024" name="G3 (Bethesda)">
        <title>Genome assembly of Hibiscus sabdariffa L. provides insights into metabolisms of medicinal natural products.</title>
        <authorList>
            <person name="Kim T."/>
        </authorList>
    </citation>
    <scope>NUCLEOTIDE SEQUENCE [LARGE SCALE GENOMIC DNA]</scope>
    <source>
        <strain evidence="15">TK-2024</strain>
        <tissue evidence="15">Old leaves</tissue>
    </source>
</reference>
<dbReference type="Proteomes" id="UP001472677">
    <property type="component" value="Unassembled WGS sequence"/>
</dbReference>
<dbReference type="Pfam" id="PF00560">
    <property type="entry name" value="LRR_1"/>
    <property type="match status" value="1"/>
</dbReference>
<feature type="chain" id="PRO_5047443462" description="Disease resistance R13L4/SHOC-2-like LRR domain-containing protein" evidence="13">
    <location>
        <begin position="24"/>
        <end position="1092"/>
    </location>
</feature>
<keyword evidence="3" id="KW-1003">Cell membrane</keyword>
<keyword evidence="5 12" id="KW-0812">Transmembrane</keyword>
<dbReference type="SUPFAM" id="SSF52047">
    <property type="entry name" value="RNI-like"/>
    <property type="match status" value="1"/>
</dbReference>
<feature type="domain" description="Disease resistance R13L4/SHOC-2-like LRR" evidence="14">
    <location>
        <begin position="327"/>
        <end position="638"/>
    </location>
</feature>
<evidence type="ECO:0000256" key="5">
    <source>
        <dbReference type="ARBA" id="ARBA00022692"/>
    </source>
</evidence>
<feature type="signal peptide" evidence="13">
    <location>
        <begin position="1"/>
        <end position="23"/>
    </location>
</feature>
<keyword evidence="10" id="KW-0675">Receptor</keyword>
<dbReference type="PANTHER" id="PTHR48061:SF46">
    <property type="entry name" value="LEUCINE-RICH REPEAT-CONTAINING N-TERMINAL PLANT-TYPE DOMAIN-CONTAINING PROTEIN"/>
    <property type="match status" value="1"/>
</dbReference>
<keyword evidence="8 12" id="KW-1133">Transmembrane helix</keyword>
<dbReference type="PANTHER" id="PTHR48061">
    <property type="entry name" value="LEUCINE-RICH REPEAT RECEPTOR PROTEIN KINASE EMS1-LIKE-RELATED"/>
    <property type="match status" value="1"/>
</dbReference>
<comment type="similarity">
    <text evidence="2">Belongs to the RLP family.</text>
</comment>
<dbReference type="InterPro" id="IPR055414">
    <property type="entry name" value="LRR_R13L4/SHOC2-like"/>
</dbReference>
<feature type="transmembrane region" description="Helical" evidence="12">
    <location>
        <begin position="1045"/>
        <end position="1067"/>
    </location>
</feature>
<keyword evidence="16" id="KW-1185">Reference proteome</keyword>
<dbReference type="SMART" id="SM00369">
    <property type="entry name" value="LRR_TYP"/>
    <property type="match status" value="14"/>
</dbReference>
<evidence type="ECO:0000313" key="15">
    <source>
        <dbReference type="EMBL" id="KAK8527507.1"/>
    </source>
</evidence>
<evidence type="ECO:0000259" key="14">
    <source>
        <dbReference type="Pfam" id="PF23598"/>
    </source>
</evidence>
<dbReference type="InterPro" id="IPR046956">
    <property type="entry name" value="RLP23-like"/>
</dbReference>
<evidence type="ECO:0000256" key="7">
    <source>
        <dbReference type="ARBA" id="ARBA00022737"/>
    </source>
</evidence>
<evidence type="ECO:0000256" key="6">
    <source>
        <dbReference type="ARBA" id="ARBA00022729"/>
    </source>
</evidence>
<keyword evidence="7" id="KW-0677">Repeat</keyword>
<evidence type="ECO:0000256" key="9">
    <source>
        <dbReference type="ARBA" id="ARBA00023136"/>
    </source>
</evidence>
<evidence type="ECO:0000256" key="10">
    <source>
        <dbReference type="ARBA" id="ARBA00023170"/>
    </source>
</evidence>
<comment type="subcellular location">
    <subcellularLocation>
        <location evidence="1">Cell membrane</location>
        <topology evidence="1">Single-pass type I membrane protein</topology>
    </subcellularLocation>
</comment>
<evidence type="ECO:0000256" key="11">
    <source>
        <dbReference type="ARBA" id="ARBA00023180"/>
    </source>
</evidence>
<dbReference type="Pfam" id="PF23598">
    <property type="entry name" value="LRR_14"/>
    <property type="match status" value="1"/>
</dbReference>
<name>A0ABR2D1A1_9ROSI</name>
<organism evidence="15 16">
    <name type="scientific">Hibiscus sabdariffa</name>
    <name type="common">roselle</name>
    <dbReference type="NCBI Taxonomy" id="183260"/>
    <lineage>
        <taxon>Eukaryota</taxon>
        <taxon>Viridiplantae</taxon>
        <taxon>Streptophyta</taxon>
        <taxon>Embryophyta</taxon>
        <taxon>Tracheophyta</taxon>
        <taxon>Spermatophyta</taxon>
        <taxon>Magnoliopsida</taxon>
        <taxon>eudicotyledons</taxon>
        <taxon>Gunneridae</taxon>
        <taxon>Pentapetalae</taxon>
        <taxon>rosids</taxon>
        <taxon>malvids</taxon>
        <taxon>Malvales</taxon>
        <taxon>Malvaceae</taxon>
        <taxon>Malvoideae</taxon>
        <taxon>Hibiscus</taxon>
    </lineage>
</organism>
<dbReference type="SMART" id="SM00365">
    <property type="entry name" value="LRR_SD22"/>
    <property type="match status" value="8"/>
</dbReference>
<evidence type="ECO:0000256" key="2">
    <source>
        <dbReference type="ARBA" id="ARBA00009592"/>
    </source>
</evidence>
<accession>A0ABR2D1A1</accession>